<evidence type="ECO:0000313" key="2">
    <source>
        <dbReference type="Proteomes" id="UP000178042"/>
    </source>
</evidence>
<accession>A0A1F6DFA2</accession>
<name>A0A1F6DFA2_9BACT</name>
<dbReference type="Proteomes" id="UP000178042">
    <property type="component" value="Unassembled WGS sequence"/>
</dbReference>
<dbReference type="EMBL" id="MFLD01000020">
    <property type="protein sequence ID" value="OGG60109.1"/>
    <property type="molecule type" value="Genomic_DNA"/>
</dbReference>
<dbReference type="AlphaFoldDB" id="A0A1F6DFA2"/>
<sequence>MQKFEWTAEKIIWIDFLGLGHAEESKKPGMGLSFVPSVADLIPKQGTTFVFNGPRGIAGYSPEQCIRSTEAVLQAVLHLVEKYPKHKIRIQGFCAGTHLAAFVANQLGKLKRKAIDRLVLLAPGESIAYGIYSTWVTKQIADDLLSRGITKDEYDRKISDYTQRENTEYLPSGRNLVIHAGDIDTYIPIDKKGGPDEYVKRLRSNGKNPTYVVHKGRDHVTLPTAAILWDRIGGDPWNLKQQRDAWENSATFNDKVFTNAVNMFLERFTDDGLRAMGHILAERVGSTPLYQMKPHERAVAEALVRLNICSFSPSDNRASIKIIENEGQQRKFLQDRKQSLRSGRDILDKAIAFVREIGRSDEIVPGYEVQDFAAAA</sequence>
<comment type="caution">
    <text evidence="1">The sequence shown here is derived from an EMBL/GenBank/DDBJ whole genome shotgun (WGS) entry which is preliminary data.</text>
</comment>
<proteinExistence type="predicted"/>
<dbReference type="SUPFAM" id="SSF53474">
    <property type="entry name" value="alpha/beta-Hydrolases"/>
    <property type="match status" value="1"/>
</dbReference>
<dbReference type="Gene3D" id="3.40.50.1820">
    <property type="entry name" value="alpha/beta hydrolase"/>
    <property type="match status" value="1"/>
</dbReference>
<reference evidence="1 2" key="1">
    <citation type="journal article" date="2016" name="Nat. Commun.">
        <title>Thousands of microbial genomes shed light on interconnected biogeochemical processes in an aquifer system.</title>
        <authorList>
            <person name="Anantharaman K."/>
            <person name="Brown C.T."/>
            <person name="Hug L.A."/>
            <person name="Sharon I."/>
            <person name="Castelle C.J."/>
            <person name="Probst A.J."/>
            <person name="Thomas B.C."/>
            <person name="Singh A."/>
            <person name="Wilkins M.J."/>
            <person name="Karaoz U."/>
            <person name="Brodie E.L."/>
            <person name="Williams K.H."/>
            <person name="Hubbard S.S."/>
            <person name="Banfield J.F."/>
        </authorList>
    </citation>
    <scope>NUCLEOTIDE SEQUENCE [LARGE SCALE GENOMIC DNA]</scope>
</reference>
<gene>
    <name evidence="1" type="ORF">A3C86_00980</name>
</gene>
<protein>
    <submittedName>
        <fullName evidence="1">Uncharacterized protein</fullName>
    </submittedName>
</protein>
<organism evidence="1 2">
    <name type="scientific">Candidatus Kaiserbacteria bacterium RIFCSPHIGHO2_02_FULL_49_16</name>
    <dbReference type="NCBI Taxonomy" id="1798490"/>
    <lineage>
        <taxon>Bacteria</taxon>
        <taxon>Candidatus Kaiseribacteriota</taxon>
    </lineage>
</organism>
<dbReference type="InterPro" id="IPR029058">
    <property type="entry name" value="AB_hydrolase_fold"/>
</dbReference>
<evidence type="ECO:0000313" key="1">
    <source>
        <dbReference type="EMBL" id="OGG60109.1"/>
    </source>
</evidence>